<dbReference type="Pfam" id="PF13384">
    <property type="entry name" value="HTH_23"/>
    <property type="match status" value="1"/>
</dbReference>
<dbReference type="GO" id="GO:0003677">
    <property type="term" value="F:DNA binding"/>
    <property type="evidence" value="ECO:0007669"/>
    <property type="project" value="UniProtKB-KW"/>
</dbReference>
<protein>
    <submittedName>
        <fullName evidence="2">Homeodomain-like domain-containing protein</fullName>
    </submittedName>
</protein>
<keyword evidence="2" id="KW-0238">DNA-binding</keyword>
<dbReference type="Gene3D" id="1.10.10.10">
    <property type="entry name" value="Winged helix-like DNA-binding domain superfamily/Winged helix DNA-binding domain"/>
    <property type="match status" value="1"/>
</dbReference>
<dbReference type="RefSeq" id="WP_091133332.1">
    <property type="nucleotide sequence ID" value="NZ_FMVJ01000004.1"/>
</dbReference>
<dbReference type="STRING" id="549386.SAMN02927923_01723"/>
<dbReference type="InterPro" id="IPR036388">
    <property type="entry name" value="WH-like_DNA-bd_sf"/>
</dbReference>
<dbReference type="AlphaFoldDB" id="A0A1G5H0D7"/>
<evidence type="ECO:0000313" key="3">
    <source>
        <dbReference type="Proteomes" id="UP000199569"/>
    </source>
</evidence>
<name>A0A1G5H0D7_9HYPH</name>
<gene>
    <name evidence="2" type="ORF">SAMN02927923_01723</name>
</gene>
<sequence>MRSPRLQLDKTEQNALLSLSLSQPQSRGIALRARIVLLCAAGQTNSAVSAQLGVSLHTVGKWQRRYREAGTEGLKDQARSGKPRQIEWNALAELIESKLASSPPEGERWTMRRMASAIGVPLTTVARTWRHFQIQKHDDDLSSGIGADRGSQSAPELPVNSRGHSAPAEGASAEMRG</sequence>
<feature type="region of interest" description="Disordered" evidence="1">
    <location>
        <begin position="139"/>
        <end position="177"/>
    </location>
</feature>
<dbReference type="EMBL" id="FMVJ01000004">
    <property type="protein sequence ID" value="SCY57313.1"/>
    <property type="molecule type" value="Genomic_DNA"/>
</dbReference>
<dbReference type="Proteomes" id="UP000199569">
    <property type="component" value="Unassembled WGS sequence"/>
</dbReference>
<accession>A0A1G5H0D7</accession>
<organism evidence="2 3">
    <name type="scientific">Microvirga guangxiensis</name>
    <dbReference type="NCBI Taxonomy" id="549386"/>
    <lineage>
        <taxon>Bacteria</taxon>
        <taxon>Pseudomonadati</taxon>
        <taxon>Pseudomonadota</taxon>
        <taxon>Alphaproteobacteria</taxon>
        <taxon>Hyphomicrobiales</taxon>
        <taxon>Methylobacteriaceae</taxon>
        <taxon>Microvirga</taxon>
    </lineage>
</organism>
<proteinExistence type="predicted"/>
<evidence type="ECO:0000256" key="1">
    <source>
        <dbReference type="SAM" id="MobiDB-lite"/>
    </source>
</evidence>
<keyword evidence="2" id="KW-0371">Homeobox</keyword>
<evidence type="ECO:0000313" key="2">
    <source>
        <dbReference type="EMBL" id="SCY57313.1"/>
    </source>
</evidence>
<dbReference type="SUPFAM" id="SSF46689">
    <property type="entry name" value="Homeodomain-like"/>
    <property type="match status" value="1"/>
</dbReference>
<keyword evidence="3" id="KW-1185">Reference proteome</keyword>
<dbReference type="InterPro" id="IPR009057">
    <property type="entry name" value="Homeodomain-like_sf"/>
</dbReference>
<dbReference type="OrthoDB" id="2375382at2"/>
<reference evidence="2 3" key="1">
    <citation type="submission" date="2016-10" db="EMBL/GenBank/DDBJ databases">
        <authorList>
            <person name="de Groot N.N."/>
        </authorList>
    </citation>
    <scope>NUCLEOTIDE SEQUENCE [LARGE SCALE GENOMIC DNA]</scope>
    <source>
        <strain evidence="2 3">CGMCC 1.7666</strain>
    </source>
</reference>